<dbReference type="PANTHER" id="PTHR10859">
    <property type="entry name" value="GLYCOSYL TRANSFERASE"/>
    <property type="match status" value="1"/>
</dbReference>
<dbReference type="InterPro" id="IPR001173">
    <property type="entry name" value="Glyco_trans_2-like"/>
</dbReference>
<evidence type="ECO:0000256" key="4">
    <source>
        <dbReference type="ARBA" id="ARBA00012583"/>
    </source>
</evidence>
<dbReference type="GO" id="GO:0005789">
    <property type="term" value="C:endoplasmic reticulum membrane"/>
    <property type="evidence" value="ECO:0007669"/>
    <property type="project" value="UniProtKB-SubCell"/>
</dbReference>
<keyword evidence="11 14" id="KW-0472">Membrane</keyword>
<feature type="domain" description="Glycosyltransferase 2-like" evidence="15">
    <location>
        <begin position="160"/>
        <end position="268"/>
    </location>
</feature>
<evidence type="ECO:0000256" key="9">
    <source>
        <dbReference type="ARBA" id="ARBA00022968"/>
    </source>
</evidence>
<dbReference type="PANTHER" id="PTHR10859:SF91">
    <property type="entry name" value="DOLICHYL-PHOSPHATE BETA-GLUCOSYLTRANSFERASE"/>
    <property type="match status" value="1"/>
</dbReference>
<dbReference type="AlphaFoldDB" id="A0AAF0E6E3"/>
<comment type="similarity">
    <text evidence="3">Belongs to the glycosyltransferase 2 family.</text>
</comment>
<sequence>MGAPCCAGGPGAVAGADGTPWSYVVGVAVAALGFAPARLMLVTLVLTIGLPYLVLMLASPGQLHTTEAERTFTSPMQLTQAPLPTLRDAEEVQLSIVVPMYNEVQRLPAMLDDALAWLEGVRAAREPLAGAAGADVPRAADESPAAAPKDGARADAAAGSVAAALTAPLRTYELVLVDDGSRDGTSDVAMAYAKQRALAPGAEIRLTRLHTNRGKGAAVRHGVLHARGAFVLFADADGATRFADLRVLAREMVRILTPEGHGIVVGSRAHLVKSEAVVKRSWVRNLLMRGFHVLLSVLMRPPSVRMLAERAVHAVVPAALRPAPRAHVEALALQPEVRDTQCGFKLFARASAAAIFPLAHIDRWIFDVELLLLAEIASRASEADYVRRYGDAGRGADPLLRLALPIAEVAVHWTEIDGSKISLLSDSVRMGRDLIIVRLNYALGRWAAPRSLYRS</sequence>
<proteinExistence type="inferred from homology"/>
<evidence type="ECO:0000256" key="11">
    <source>
        <dbReference type="ARBA" id="ARBA00023136"/>
    </source>
</evidence>
<evidence type="ECO:0000259" key="15">
    <source>
        <dbReference type="Pfam" id="PF00535"/>
    </source>
</evidence>
<dbReference type="Gene3D" id="3.90.550.10">
    <property type="entry name" value="Spore Coat Polysaccharide Biosynthesis Protein SpsA, Chain A"/>
    <property type="match status" value="1"/>
</dbReference>
<organism evidence="16 17">
    <name type="scientific">Malassezia obtusa</name>
    <dbReference type="NCBI Taxonomy" id="76774"/>
    <lineage>
        <taxon>Eukaryota</taxon>
        <taxon>Fungi</taxon>
        <taxon>Dikarya</taxon>
        <taxon>Basidiomycota</taxon>
        <taxon>Ustilaginomycotina</taxon>
        <taxon>Malasseziomycetes</taxon>
        <taxon>Malasseziales</taxon>
        <taxon>Malasseziaceae</taxon>
        <taxon>Malassezia</taxon>
    </lineage>
</organism>
<dbReference type="Pfam" id="PF00535">
    <property type="entry name" value="Glycos_transf_2"/>
    <property type="match status" value="1"/>
</dbReference>
<name>A0AAF0E6E3_9BASI</name>
<keyword evidence="6 16" id="KW-0808">Transferase</keyword>
<dbReference type="InterPro" id="IPR035518">
    <property type="entry name" value="DPG_synthase"/>
</dbReference>
<dbReference type="EMBL" id="CP119941">
    <property type="protein sequence ID" value="WFD04392.1"/>
    <property type="molecule type" value="Genomic_DNA"/>
</dbReference>
<evidence type="ECO:0000256" key="7">
    <source>
        <dbReference type="ARBA" id="ARBA00022692"/>
    </source>
</evidence>
<keyword evidence="10 14" id="KW-1133">Transmembrane helix</keyword>
<keyword evidence="7 14" id="KW-0812">Transmembrane</keyword>
<comment type="pathway">
    <text evidence="2">Protein modification; protein glycosylation.</text>
</comment>
<evidence type="ECO:0000256" key="10">
    <source>
        <dbReference type="ARBA" id="ARBA00022989"/>
    </source>
</evidence>
<keyword evidence="17" id="KW-1185">Reference proteome</keyword>
<evidence type="ECO:0000256" key="13">
    <source>
        <dbReference type="SAM" id="MobiDB-lite"/>
    </source>
</evidence>
<reference evidence="16" key="1">
    <citation type="submission" date="2023-03" db="EMBL/GenBank/DDBJ databases">
        <title>Mating type loci evolution in Malassezia.</title>
        <authorList>
            <person name="Coelho M.A."/>
        </authorList>
    </citation>
    <scope>NUCLEOTIDE SEQUENCE</scope>
    <source>
        <strain evidence="16">CBS 7876</strain>
    </source>
</reference>
<evidence type="ECO:0000256" key="12">
    <source>
        <dbReference type="ARBA" id="ARBA00045097"/>
    </source>
</evidence>
<evidence type="ECO:0000256" key="1">
    <source>
        <dbReference type="ARBA" id="ARBA00004389"/>
    </source>
</evidence>
<dbReference type="EC" id="2.4.1.117" evidence="4"/>
<keyword evidence="5 16" id="KW-0328">Glycosyltransferase</keyword>
<feature type="transmembrane region" description="Helical" evidence="14">
    <location>
        <begin position="21"/>
        <end position="54"/>
    </location>
</feature>
<dbReference type="GO" id="GO:0004581">
    <property type="term" value="F:dolichyl-phosphate beta-glucosyltransferase activity"/>
    <property type="evidence" value="ECO:0007669"/>
    <property type="project" value="UniProtKB-EC"/>
</dbReference>
<evidence type="ECO:0000256" key="5">
    <source>
        <dbReference type="ARBA" id="ARBA00022676"/>
    </source>
</evidence>
<feature type="region of interest" description="Disordered" evidence="13">
    <location>
        <begin position="132"/>
        <end position="152"/>
    </location>
</feature>
<dbReference type="Proteomes" id="UP001214603">
    <property type="component" value="Chromosome 8"/>
</dbReference>
<evidence type="ECO:0000256" key="2">
    <source>
        <dbReference type="ARBA" id="ARBA00004922"/>
    </source>
</evidence>
<comment type="subcellular location">
    <subcellularLocation>
        <location evidence="1">Endoplasmic reticulum membrane</location>
        <topology evidence="1">Single-pass membrane protein</topology>
    </subcellularLocation>
</comment>
<keyword evidence="8" id="KW-0256">Endoplasmic reticulum</keyword>
<evidence type="ECO:0000313" key="17">
    <source>
        <dbReference type="Proteomes" id="UP001214603"/>
    </source>
</evidence>
<comment type="catalytic activity">
    <reaction evidence="12">
        <text>a di-trans,poly-cis-dolichyl phosphate + UDP-alpha-D-glucose = a di-trans,poly-cis-dolichyl beta-D-glucosyl phosphate + UDP</text>
        <dbReference type="Rhea" id="RHEA:15401"/>
        <dbReference type="Rhea" id="RHEA-COMP:19498"/>
        <dbReference type="Rhea" id="RHEA-COMP:19502"/>
        <dbReference type="ChEBI" id="CHEBI:57525"/>
        <dbReference type="ChEBI" id="CHEBI:57683"/>
        <dbReference type="ChEBI" id="CHEBI:58223"/>
        <dbReference type="ChEBI" id="CHEBI:58885"/>
        <dbReference type="EC" id="2.4.1.117"/>
    </reaction>
    <physiologicalReaction direction="left-to-right" evidence="12">
        <dbReference type="Rhea" id="RHEA:15402"/>
    </physiologicalReaction>
</comment>
<gene>
    <name evidence="16" type="primary">ALG5</name>
    <name evidence="16" type="ORF">MOBT1_003100</name>
</gene>
<evidence type="ECO:0000256" key="14">
    <source>
        <dbReference type="SAM" id="Phobius"/>
    </source>
</evidence>
<accession>A0AAF0E6E3</accession>
<dbReference type="SUPFAM" id="SSF53448">
    <property type="entry name" value="Nucleotide-diphospho-sugar transferases"/>
    <property type="match status" value="1"/>
</dbReference>
<evidence type="ECO:0000256" key="3">
    <source>
        <dbReference type="ARBA" id="ARBA00006739"/>
    </source>
</evidence>
<keyword evidence="9" id="KW-0735">Signal-anchor</keyword>
<evidence type="ECO:0000313" key="16">
    <source>
        <dbReference type="EMBL" id="WFD04392.1"/>
    </source>
</evidence>
<dbReference type="CDD" id="cd04188">
    <property type="entry name" value="DPG_synthase"/>
    <property type="match status" value="1"/>
</dbReference>
<dbReference type="InterPro" id="IPR029044">
    <property type="entry name" value="Nucleotide-diphossugar_trans"/>
</dbReference>
<protein>
    <recommendedName>
        <fullName evidence="4">dolichyl-phosphate beta-glucosyltransferase</fullName>
        <ecNumber evidence="4">2.4.1.117</ecNumber>
    </recommendedName>
</protein>
<evidence type="ECO:0000256" key="8">
    <source>
        <dbReference type="ARBA" id="ARBA00022824"/>
    </source>
</evidence>
<dbReference type="GO" id="GO:0006487">
    <property type="term" value="P:protein N-linked glycosylation"/>
    <property type="evidence" value="ECO:0007669"/>
    <property type="project" value="TreeGrafter"/>
</dbReference>
<evidence type="ECO:0000256" key="6">
    <source>
        <dbReference type="ARBA" id="ARBA00022679"/>
    </source>
</evidence>